<dbReference type="PROSITE" id="PS51257">
    <property type="entry name" value="PROKAR_LIPOPROTEIN"/>
    <property type="match status" value="1"/>
</dbReference>
<sequence length="167" mass="19582">MKKILYALVALSSIWMLAACSSAEADEVLEFHNDMVDYVNPRMDDLLELNDEILWMTSEEDALELQKNEIIPALKEIQDYIHSKDPKYEITKEYHELIRNWMDALSEAVHLETEAVEGLLAGTLTEDEAWELIRLSEEAVDESLKYDKQVYDKWEEIKEEYSFEDVE</sequence>
<gene>
    <name evidence="2" type="ORF">ACFSBH_18825</name>
</gene>
<evidence type="ECO:0000313" key="2">
    <source>
        <dbReference type="EMBL" id="MFD1609677.1"/>
    </source>
</evidence>
<dbReference type="Proteomes" id="UP001597221">
    <property type="component" value="Unassembled WGS sequence"/>
</dbReference>
<organism evidence="2 3">
    <name type="scientific">Oceanobacillus luteolus</name>
    <dbReference type="NCBI Taxonomy" id="1274358"/>
    <lineage>
        <taxon>Bacteria</taxon>
        <taxon>Bacillati</taxon>
        <taxon>Bacillota</taxon>
        <taxon>Bacilli</taxon>
        <taxon>Bacillales</taxon>
        <taxon>Bacillaceae</taxon>
        <taxon>Oceanobacillus</taxon>
    </lineage>
</organism>
<feature type="signal peptide" evidence="1">
    <location>
        <begin position="1"/>
        <end position="25"/>
    </location>
</feature>
<keyword evidence="1" id="KW-0732">Signal</keyword>
<dbReference type="EMBL" id="JBHUDE010000161">
    <property type="protein sequence ID" value="MFD1609677.1"/>
    <property type="molecule type" value="Genomic_DNA"/>
</dbReference>
<feature type="chain" id="PRO_5046597477" evidence="1">
    <location>
        <begin position="26"/>
        <end position="167"/>
    </location>
</feature>
<keyword evidence="3" id="KW-1185">Reference proteome</keyword>
<comment type="caution">
    <text evidence="2">The sequence shown here is derived from an EMBL/GenBank/DDBJ whole genome shotgun (WGS) entry which is preliminary data.</text>
</comment>
<name>A0ABW4HX52_9BACI</name>
<proteinExistence type="predicted"/>
<dbReference type="RefSeq" id="WP_379599109.1">
    <property type="nucleotide sequence ID" value="NZ_JBHUDE010000161.1"/>
</dbReference>
<accession>A0ABW4HX52</accession>
<reference evidence="3" key="1">
    <citation type="journal article" date="2019" name="Int. J. Syst. Evol. Microbiol.">
        <title>The Global Catalogue of Microorganisms (GCM) 10K type strain sequencing project: providing services to taxonomists for standard genome sequencing and annotation.</title>
        <authorList>
            <consortium name="The Broad Institute Genomics Platform"/>
            <consortium name="The Broad Institute Genome Sequencing Center for Infectious Disease"/>
            <person name="Wu L."/>
            <person name="Ma J."/>
        </authorList>
    </citation>
    <scope>NUCLEOTIDE SEQUENCE [LARGE SCALE GENOMIC DNA]</scope>
    <source>
        <strain evidence="3">CGMCC 1.12376</strain>
    </source>
</reference>
<protein>
    <submittedName>
        <fullName evidence="2">Uncharacterized protein</fullName>
    </submittedName>
</protein>
<evidence type="ECO:0000313" key="3">
    <source>
        <dbReference type="Proteomes" id="UP001597221"/>
    </source>
</evidence>
<evidence type="ECO:0000256" key="1">
    <source>
        <dbReference type="SAM" id="SignalP"/>
    </source>
</evidence>